<dbReference type="InterPro" id="IPR005467">
    <property type="entry name" value="His_kinase_dom"/>
</dbReference>
<dbReference type="InterPro" id="IPR000700">
    <property type="entry name" value="PAS-assoc_C"/>
</dbReference>
<dbReference type="InterPro" id="IPR004358">
    <property type="entry name" value="Sig_transdc_His_kin-like_C"/>
</dbReference>
<dbReference type="SMART" id="SM00387">
    <property type="entry name" value="HATPase_c"/>
    <property type="match status" value="1"/>
</dbReference>
<feature type="domain" description="PAS" evidence="12">
    <location>
        <begin position="19"/>
        <end position="61"/>
    </location>
</feature>
<dbReference type="Proteomes" id="UP000584642">
    <property type="component" value="Unassembled WGS sequence"/>
</dbReference>
<dbReference type="PRINTS" id="PR00344">
    <property type="entry name" value="BCTRLSENSOR"/>
</dbReference>
<accession>A0ABX2T1E5</accession>
<comment type="caution">
    <text evidence="14">The sequence shown here is derived from an EMBL/GenBank/DDBJ whole genome shotgun (WGS) entry which is preliminary data.</text>
</comment>
<organism evidence="14 15">
    <name type="scientific">Azospirillum oleiclasticum</name>
    <dbReference type="NCBI Taxonomy" id="2735135"/>
    <lineage>
        <taxon>Bacteria</taxon>
        <taxon>Pseudomonadati</taxon>
        <taxon>Pseudomonadota</taxon>
        <taxon>Alphaproteobacteria</taxon>
        <taxon>Rhodospirillales</taxon>
        <taxon>Azospirillaceae</taxon>
        <taxon>Azospirillum</taxon>
    </lineage>
</organism>
<dbReference type="RefSeq" id="WP_180279900.1">
    <property type="nucleotide sequence ID" value="NZ_JABFDB010000001.1"/>
</dbReference>
<keyword evidence="3" id="KW-0597">Phosphoprotein</keyword>
<dbReference type="PANTHER" id="PTHR43065:SF46">
    <property type="entry name" value="C4-DICARBOXYLATE TRANSPORT SENSOR PROTEIN DCTB"/>
    <property type="match status" value="1"/>
</dbReference>
<keyword evidence="5" id="KW-0547">Nucleotide-binding</keyword>
<evidence type="ECO:0000256" key="4">
    <source>
        <dbReference type="ARBA" id="ARBA00022679"/>
    </source>
</evidence>
<name>A0ABX2T1E5_9PROT</name>
<dbReference type="Pfam" id="PF02518">
    <property type="entry name" value="HATPase_c"/>
    <property type="match status" value="1"/>
</dbReference>
<dbReference type="PANTHER" id="PTHR43065">
    <property type="entry name" value="SENSOR HISTIDINE KINASE"/>
    <property type="match status" value="1"/>
</dbReference>
<dbReference type="SUPFAM" id="SSF47384">
    <property type="entry name" value="Homodimeric domain of signal transducing histidine kinase"/>
    <property type="match status" value="1"/>
</dbReference>
<dbReference type="SUPFAM" id="SSF55874">
    <property type="entry name" value="ATPase domain of HSP90 chaperone/DNA topoisomerase II/histidine kinase"/>
    <property type="match status" value="1"/>
</dbReference>
<dbReference type="CDD" id="cd00130">
    <property type="entry name" value="PAS"/>
    <property type="match status" value="1"/>
</dbReference>
<dbReference type="EC" id="2.7.13.3" evidence="2"/>
<sequence>MASDRFPPDGWSITRRDRVAHAMIQAVAGHPSGMVVADASGVVDYVNDRFTVLTGLLPEDIPDLDAFAHAFTIAGAEPFRGMWGRIAGGDPWRAEFPALHRDGHHYWVAVEVTPAIGSDGGIAAIVATVQDVTERLRMEEHIRRVQKMQAVGVLAGGIAHDFNNILTVILGHAHLAHDSLPPDSEARDDLAQVLTAADRAKGLVNQLLTFARKERVAREEADLGALVESALQLVAPTIPHDVSVRFDRGGDPLPVLVAPAQIQQVVVNLCRNAVDAIADREGGPGNIVVTLSQATADAVRSVMGTRALPPPGRFVELCVSDTGCGMDKATLARIFEPFFTTKPVDRGTGLGLAAVHGIVAEHGGAIDVVSHPGGGSRFTVFLPLAGRGPTRGREAAAGRGGRVLVVDEARALGGVTAQLLRSLAVRVVTAVLPRRALALHAIAPDRFDLVVLVQPEAGAAWKLLTLARAFAASSSGVPILACAHPDVELEGAASAAAGIGWIVRMPFSASSFVALVGQILDERASRDTQ</sequence>
<keyword evidence="15" id="KW-1185">Reference proteome</keyword>
<feature type="domain" description="PAC" evidence="13">
    <location>
        <begin position="92"/>
        <end position="144"/>
    </location>
</feature>
<protein>
    <recommendedName>
        <fullName evidence="2">histidine kinase</fullName>
        <ecNumber evidence="2">2.7.13.3</ecNumber>
    </recommendedName>
</protein>
<keyword evidence="8" id="KW-0902">Two-component regulatory system</keyword>
<dbReference type="InterPro" id="IPR001789">
    <property type="entry name" value="Sig_transdc_resp-reg_receiver"/>
</dbReference>
<feature type="domain" description="Response regulatory" evidence="11">
    <location>
        <begin position="402"/>
        <end position="520"/>
    </location>
</feature>
<evidence type="ECO:0000256" key="8">
    <source>
        <dbReference type="ARBA" id="ARBA00023012"/>
    </source>
</evidence>
<evidence type="ECO:0000256" key="6">
    <source>
        <dbReference type="ARBA" id="ARBA00022777"/>
    </source>
</evidence>
<dbReference type="Gene3D" id="3.30.450.20">
    <property type="entry name" value="PAS domain"/>
    <property type="match status" value="1"/>
</dbReference>
<evidence type="ECO:0000313" key="15">
    <source>
        <dbReference type="Proteomes" id="UP000584642"/>
    </source>
</evidence>
<dbReference type="InterPro" id="IPR036097">
    <property type="entry name" value="HisK_dim/P_sf"/>
</dbReference>
<keyword evidence="4" id="KW-0808">Transferase</keyword>
<dbReference type="InterPro" id="IPR000014">
    <property type="entry name" value="PAS"/>
</dbReference>
<dbReference type="EMBL" id="JABFDB010000001">
    <property type="protein sequence ID" value="NYZ18131.1"/>
    <property type="molecule type" value="Genomic_DNA"/>
</dbReference>
<dbReference type="PROSITE" id="PS50112">
    <property type="entry name" value="PAS"/>
    <property type="match status" value="1"/>
</dbReference>
<dbReference type="SMART" id="SM00086">
    <property type="entry name" value="PAC"/>
    <property type="match status" value="1"/>
</dbReference>
<comment type="catalytic activity">
    <reaction evidence="1">
        <text>ATP + protein L-histidine = ADP + protein N-phospho-L-histidine.</text>
        <dbReference type="EC" id="2.7.13.3"/>
    </reaction>
</comment>
<gene>
    <name evidence="14" type="ORF">HND93_00285</name>
</gene>
<keyword evidence="6" id="KW-0418">Kinase</keyword>
<dbReference type="SMART" id="SM00388">
    <property type="entry name" value="HisKA"/>
    <property type="match status" value="1"/>
</dbReference>
<dbReference type="Pfam" id="PF00512">
    <property type="entry name" value="HisKA"/>
    <property type="match status" value="1"/>
</dbReference>
<feature type="domain" description="Histidine kinase" evidence="10">
    <location>
        <begin position="157"/>
        <end position="386"/>
    </location>
</feature>
<dbReference type="NCBIfam" id="TIGR00229">
    <property type="entry name" value="sensory_box"/>
    <property type="match status" value="1"/>
</dbReference>
<evidence type="ECO:0000313" key="14">
    <source>
        <dbReference type="EMBL" id="NYZ18131.1"/>
    </source>
</evidence>
<dbReference type="InterPro" id="IPR035965">
    <property type="entry name" value="PAS-like_dom_sf"/>
</dbReference>
<dbReference type="SUPFAM" id="SSF52172">
    <property type="entry name" value="CheY-like"/>
    <property type="match status" value="1"/>
</dbReference>
<evidence type="ECO:0000256" key="3">
    <source>
        <dbReference type="ARBA" id="ARBA00022553"/>
    </source>
</evidence>
<reference evidence="14 15" key="1">
    <citation type="submission" date="2020-05" db="EMBL/GenBank/DDBJ databases">
        <title>Azospirillum oleiclasticum sp. nov, a nitrogen-fixing and heavy crude oil-emulsifying bacterium isolated from the crude oil of Yumen Oilfield.</title>
        <authorList>
            <person name="Wu D."/>
            <person name="Cai M."/>
            <person name="Zhang X."/>
        </authorList>
    </citation>
    <scope>NUCLEOTIDE SEQUENCE [LARGE SCALE GENOMIC DNA]</scope>
    <source>
        <strain evidence="14 15">ROY-1-1-2</strain>
    </source>
</reference>
<dbReference type="InterPro" id="IPR003661">
    <property type="entry name" value="HisK_dim/P_dom"/>
</dbReference>
<dbReference type="InterPro" id="IPR001610">
    <property type="entry name" value="PAC"/>
</dbReference>
<evidence type="ECO:0000256" key="7">
    <source>
        <dbReference type="ARBA" id="ARBA00022840"/>
    </source>
</evidence>
<proteinExistence type="predicted"/>
<evidence type="ECO:0000256" key="9">
    <source>
        <dbReference type="PROSITE-ProRule" id="PRU00169"/>
    </source>
</evidence>
<dbReference type="InterPro" id="IPR036890">
    <property type="entry name" value="HATPase_C_sf"/>
</dbReference>
<dbReference type="PROSITE" id="PS50109">
    <property type="entry name" value="HIS_KIN"/>
    <property type="match status" value="1"/>
</dbReference>
<dbReference type="Gene3D" id="1.10.287.130">
    <property type="match status" value="1"/>
</dbReference>
<evidence type="ECO:0000256" key="1">
    <source>
        <dbReference type="ARBA" id="ARBA00000085"/>
    </source>
</evidence>
<dbReference type="PROSITE" id="PS50110">
    <property type="entry name" value="RESPONSE_REGULATORY"/>
    <property type="match status" value="1"/>
</dbReference>
<dbReference type="Pfam" id="PF13426">
    <property type="entry name" value="PAS_9"/>
    <property type="match status" value="1"/>
</dbReference>
<dbReference type="CDD" id="cd00082">
    <property type="entry name" value="HisKA"/>
    <property type="match status" value="1"/>
</dbReference>
<comment type="caution">
    <text evidence="9">Lacks conserved residue(s) required for the propagation of feature annotation.</text>
</comment>
<dbReference type="PROSITE" id="PS50113">
    <property type="entry name" value="PAC"/>
    <property type="match status" value="1"/>
</dbReference>
<evidence type="ECO:0000259" key="12">
    <source>
        <dbReference type="PROSITE" id="PS50112"/>
    </source>
</evidence>
<evidence type="ECO:0000259" key="13">
    <source>
        <dbReference type="PROSITE" id="PS50113"/>
    </source>
</evidence>
<dbReference type="InterPro" id="IPR011006">
    <property type="entry name" value="CheY-like_superfamily"/>
</dbReference>
<dbReference type="SUPFAM" id="SSF55785">
    <property type="entry name" value="PYP-like sensor domain (PAS domain)"/>
    <property type="match status" value="1"/>
</dbReference>
<dbReference type="InterPro" id="IPR003594">
    <property type="entry name" value="HATPase_dom"/>
</dbReference>
<evidence type="ECO:0000259" key="11">
    <source>
        <dbReference type="PROSITE" id="PS50110"/>
    </source>
</evidence>
<dbReference type="Gene3D" id="3.30.565.10">
    <property type="entry name" value="Histidine kinase-like ATPase, C-terminal domain"/>
    <property type="match status" value="1"/>
</dbReference>
<evidence type="ECO:0000259" key="10">
    <source>
        <dbReference type="PROSITE" id="PS50109"/>
    </source>
</evidence>
<keyword evidence="7" id="KW-0067">ATP-binding</keyword>
<evidence type="ECO:0000256" key="5">
    <source>
        <dbReference type="ARBA" id="ARBA00022741"/>
    </source>
</evidence>
<evidence type="ECO:0000256" key="2">
    <source>
        <dbReference type="ARBA" id="ARBA00012438"/>
    </source>
</evidence>